<keyword evidence="4" id="KW-0931">ER-Golgi transport</keyword>
<reference evidence="10 11" key="1">
    <citation type="submission" date="2023-01" db="EMBL/GenBank/DDBJ databases">
        <authorList>
            <person name="Kreplak J."/>
        </authorList>
    </citation>
    <scope>NUCLEOTIDE SEQUENCE [LARGE SCALE GENOMIC DNA]</scope>
</reference>
<dbReference type="PANTHER" id="PTHR13768:SF2">
    <property type="entry name" value="GAMMA-SOLUBLE NSF ATTACHMENT PROTEIN"/>
    <property type="match status" value="1"/>
</dbReference>
<keyword evidence="6" id="KW-0472">Membrane</keyword>
<sequence>MFVLGMVLIHRYIDAAYSLLILGLATDKCNATNSPSMAYLSAIIVYLYAHDFQQAEKCYNDCSQIEAFLKSDHNYCASKFLAAYTNGDVDEIKNIAQSKIVSHLDHVEGVKSRFCKKVQKKKTSTFGISRGSG</sequence>
<dbReference type="GO" id="GO:0016192">
    <property type="term" value="P:vesicle-mediated transport"/>
    <property type="evidence" value="ECO:0007669"/>
    <property type="project" value="UniProtKB-KW"/>
</dbReference>
<dbReference type="PANTHER" id="PTHR13768">
    <property type="entry name" value="SOLUBLE NSF ATTACHMENT PROTEIN SNAP"/>
    <property type="match status" value="1"/>
</dbReference>
<dbReference type="InterPro" id="IPR011990">
    <property type="entry name" value="TPR-like_helical_dom_sf"/>
</dbReference>
<comment type="subcellular location">
    <subcellularLocation>
        <location evidence="1">Membrane</location>
        <topology evidence="1">Peripheral membrane protein</topology>
    </subcellularLocation>
</comment>
<dbReference type="GO" id="GO:0019905">
    <property type="term" value="F:syntaxin binding"/>
    <property type="evidence" value="ECO:0007669"/>
    <property type="project" value="TreeGrafter"/>
</dbReference>
<dbReference type="GO" id="GO:0006886">
    <property type="term" value="P:intracellular protein transport"/>
    <property type="evidence" value="ECO:0007669"/>
    <property type="project" value="InterPro"/>
</dbReference>
<dbReference type="GO" id="GO:0005774">
    <property type="term" value="C:vacuolar membrane"/>
    <property type="evidence" value="ECO:0007669"/>
    <property type="project" value="TreeGrafter"/>
</dbReference>
<dbReference type="Gene3D" id="1.25.40.10">
    <property type="entry name" value="Tetratricopeptide repeat domain"/>
    <property type="match status" value="1"/>
</dbReference>
<evidence type="ECO:0000256" key="5">
    <source>
        <dbReference type="ARBA" id="ARBA00022927"/>
    </source>
</evidence>
<dbReference type="InterPro" id="IPR000744">
    <property type="entry name" value="NSF_attach"/>
</dbReference>
<feature type="signal peptide" evidence="9">
    <location>
        <begin position="1"/>
        <end position="31"/>
    </location>
</feature>
<accession>A0AAV0YIQ6</accession>
<evidence type="ECO:0000256" key="8">
    <source>
        <dbReference type="ARBA" id="ARBA00042485"/>
    </source>
</evidence>
<evidence type="ECO:0000256" key="4">
    <source>
        <dbReference type="ARBA" id="ARBA00022892"/>
    </source>
</evidence>
<keyword evidence="3" id="KW-0813">Transport</keyword>
<evidence type="ECO:0000313" key="10">
    <source>
        <dbReference type="EMBL" id="CAI8585454.1"/>
    </source>
</evidence>
<evidence type="ECO:0000256" key="3">
    <source>
        <dbReference type="ARBA" id="ARBA00022448"/>
    </source>
</evidence>
<keyword evidence="9" id="KW-0732">Signal</keyword>
<dbReference type="SUPFAM" id="SSF48452">
    <property type="entry name" value="TPR-like"/>
    <property type="match status" value="1"/>
</dbReference>
<feature type="chain" id="PRO_5044010086" description="Gamma-soluble NSF attachment protein" evidence="9">
    <location>
        <begin position="32"/>
        <end position="133"/>
    </location>
</feature>
<dbReference type="AlphaFoldDB" id="A0AAV0YIQ6"/>
<gene>
    <name evidence="10" type="ORF">VFH_I206960</name>
</gene>
<evidence type="ECO:0000256" key="6">
    <source>
        <dbReference type="ARBA" id="ARBA00023136"/>
    </source>
</evidence>
<evidence type="ECO:0000256" key="2">
    <source>
        <dbReference type="ARBA" id="ARBA00010050"/>
    </source>
</evidence>
<evidence type="ECO:0000256" key="7">
    <source>
        <dbReference type="ARBA" id="ARBA00040047"/>
    </source>
</evidence>
<proteinExistence type="inferred from homology"/>
<dbReference type="Proteomes" id="UP001157006">
    <property type="component" value="Chromosome 1L"/>
</dbReference>
<comment type="similarity">
    <text evidence="2">Belongs to the SNAP family.</text>
</comment>
<protein>
    <recommendedName>
        <fullName evidence="7">Gamma-soluble NSF attachment protein</fullName>
    </recommendedName>
    <alternativeName>
        <fullName evidence="8">N-ethylmaleimide-sensitive factor attachment protein gamma</fullName>
    </alternativeName>
</protein>
<keyword evidence="5" id="KW-0653">Protein transport</keyword>
<evidence type="ECO:0000256" key="1">
    <source>
        <dbReference type="ARBA" id="ARBA00004170"/>
    </source>
</evidence>
<evidence type="ECO:0000313" key="11">
    <source>
        <dbReference type="Proteomes" id="UP001157006"/>
    </source>
</evidence>
<organism evidence="10 11">
    <name type="scientific">Vicia faba</name>
    <name type="common">Broad bean</name>
    <name type="synonym">Faba vulgaris</name>
    <dbReference type="NCBI Taxonomy" id="3906"/>
    <lineage>
        <taxon>Eukaryota</taxon>
        <taxon>Viridiplantae</taxon>
        <taxon>Streptophyta</taxon>
        <taxon>Embryophyta</taxon>
        <taxon>Tracheophyta</taxon>
        <taxon>Spermatophyta</taxon>
        <taxon>Magnoliopsida</taxon>
        <taxon>eudicotyledons</taxon>
        <taxon>Gunneridae</taxon>
        <taxon>Pentapetalae</taxon>
        <taxon>rosids</taxon>
        <taxon>fabids</taxon>
        <taxon>Fabales</taxon>
        <taxon>Fabaceae</taxon>
        <taxon>Papilionoideae</taxon>
        <taxon>50 kb inversion clade</taxon>
        <taxon>NPAAA clade</taxon>
        <taxon>Hologalegina</taxon>
        <taxon>IRL clade</taxon>
        <taxon>Fabeae</taxon>
        <taxon>Vicia</taxon>
    </lineage>
</organism>
<name>A0AAV0YIQ6_VICFA</name>
<evidence type="ECO:0000256" key="9">
    <source>
        <dbReference type="SAM" id="SignalP"/>
    </source>
</evidence>
<dbReference type="GO" id="GO:0031201">
    <property type="term" value="C:SNARE complex"/>
    <property type="evidence" value="ECO:0007669"/>
    <property type="project" value="TreeGrafter"/>
</dbReference>
<dbReference type="GO" id="GO:0005483">
    <property type="term" value="F:soluble NSF attachment protein activity"/>
    <property type="evidence" value="ECO:0007669"/>
    <property type="project" value="TreeGrafter"/>
</dbReference>
<dbReference type="EMBL" id="OX451736">
    <property type="protein sequence ID" value="CAI8585454.1"/>
    <property type="molecule type" value="Genomic_DNA"/>
</dbReference>
<keyword evidence="11" id="KW-1185">Reference proteome</keyword>